<dbReference type="GO" id="GO:0016301">
    <property type="term" value="F:kinase activity"/>
    <property type="evidence" value="ECO:0007669"/>
    <property type="project" value="UniProtKB-KW"/>
</dbReference>
<dbReference type="Proteomes" id="UP000230750">
    <property type="component" value="Unassembled WGS sequence"/>
</dbReference>
<proteinExistence type="predicted"/>
<dbReference type="OrthoDB" id="6117674at2759"/>
<sequence>MDRYTRWPAALPLTDATASTVVNALLHHWIANYGIPDTITTDRGAQFESHLFQRISDLFGFRRIRTTSYHPEANGMIERFHRRLKEAIKATDNPSAWYDSLPIIMLALRNNPRRDTDCSPAELLYGEPLTMPCDLITEQKPQGCLDPSDFVDRLRQQMSRLQPILTRPTKRASYLPKDINSCSHVWIRIDRVRKPLEAPYSGPYKVLKRTEHYFTLKMKDKEDTVSVSRLKPAYLEDDFHTINQQPTCYEAAPNTPSTTTNKHPTHTNKNATTNKQTKVTFSIPQKQTRSGRKVHRPKRFIQTLNPE</sequence>
<dbReference type="FunFam" id="3.30.420.10:FF:000032">
    <property type="entry name" value="Retrovirus-related Pol polyprotein from transposon 297-like Protein"/>
    <property type="match status" value="1"/>
</dbReference>
<dbReference type="EMBL" id="MRZV01001961">
    <property type="protein sequence ID" value="PIK35198.1"/>
    <property type="molecule type" value="Genomic_DNA"/>
</dbReference>
<dbReference type="PROSITE" id="PS50994">
    <property type="entry name" value="INTEGRASE"/>
    <property type="match status" value="1"/>
</dbReference>
<feature type="domain" description="Integrase catalytic" evidence="1">
    <location>
        <begin position="1"/>
        <end position="128"/>
    </location>
</feature>
<keyword evidence="2" id="KW-0808">Transferase</keyword>
<dbReference type="InterPro" id="IPR001584">
    <property type="entry name" value="Integrase_cat-core"/>
</dbReference>
<organism evidence="2 3">
    <name type="scientific">Stichopus japonicus</name>
    <name type="common">Sea cucumber</name>
    <dbReference type="NCBI Taxonomy" id="307972"/>
    <lineage>
        <taxon>Eukaryota</taxon>
        <taxon>Metazoa</taxon>
        <taxon>Echinodermata</taxon>
        <taxon>Eleutherozoa</taxon>
        <taxon>Echinozoa</taxon>
        <taxon>Holothuroidea</taxon>
        <taxon>Aspidochirotacea</taxon>
        <taxon>Aspidochirotida</taxon>
        <taxon>Stichopodidae</taxon>
        <taxon>Apostichopus</taxon>
    </lineage>
</organism>
<dbReference type="AlphaFoldDB" id="A0A2G8JHK6"/>
<dbReference type="InterPro" id="IPR012337">
    <property type="entry name" value="RNaseH-like_sf"/>
</dbReference>
<dbReference type="Gene3D" id="3.30.420.10">
    <property type="entry name" value="Ribonuclease H-like superfamily/Ribonuclease H"/>
    <property type="match status" value="1"/>
</dbReference>
<dbReference type="InterPro" id="IPR036397">
    <property type="entry name" value="RNaseH_sf"/>
</dbReference>
<name>A0A2G8JHK6_STIJA</name>
<reference evidence="2 3" key="1">
    <citation type="journal article" date="2017" name="PLoS Biol.">
        <title>The sea cucumber genome provides insights into morphological evolution and visceral regeneration.</title>
        <authorList>
            <person name="Zhang X."/>
            <person name="Sun L."/>
            <person name="Yuan J."/>
            <person name="Sun Y."/>
            <person name="Gao Y."/>
            <person name="Zhang L."/>
            <person name="Li S."/>
            <person name="Dai H."/>
            <person name="Hamel J.F."/>
            <person name="Liu C."/>
            <person name="Yu Y."/>
            <person name="Liu S."/>
            <person name="Lin W."/>
            <person name="Guo K."/>
            <person name="Jin S."/>
            <person name="Xu P."/>
            <person name="Storey K.B."/>
            <person name="Huan P."/>
            <person name="Zhang T."/>
            <person name="Zhou Y."/>
            <person name="Zhang J."/>
            <person name="Lin C."/>
            <person name="Li X."/>
            <person name="Xing L."/>
            <person name="Huo D."/>
            <person name="Sun M."/>
            <person name="Wang L."/>
            <person name="Mercier A."/>
            <person name="Li F."/>
            <person name="Yang H."/>
            <person name="Xiang J."/>
        </authorList>
    </citation>
    <scope>NUCLEOTIDE SEQUENCE [LARGE SCALE GENOMIC DNA]</scope>
    <source>
        <strain evidence="2">Shaxun</strain>
        <tissue evidence="2">Muscle</tissue>
    </source>
</reference>
<protein>
    <submittedName>
        <fullName evidence="2">Putative choline/ethanolamine kinase</fullName>
    </submittedName>
</protein>
<evidence type="ECO:0000259" key="1">
    <source>
        <dbReference type="PROSITE" id="PS50994"/>
    </source>
</evidence>
<dbReference type="PANTHER" id="PTHR38681">
    <property type="entry name" value="RETROVIRUS-RELATED POL POLYPROTEIN FROM TRANSPOSON 412-LIKE PROTEIN-RELATED"/>
    <property type="match status" value="1"/>
</dbReference>
<dbReference type="GO" id="GO:0003676">
    <property type="term" value="F:nucleic acid binding"/>
    <property type="evidence" value="ECO:0007669"/>
    <property type="project" value="InterPro"/>
</dbReference>
<gene>
    <name evidence="2" type="ORF">BSL78_27977</name>
</gene>
<keyword evidence="3" id="KW-1185">Reference proteome</keyword>
<evidence type="ECO:0000313" key="2">
    <source>
        <dbReference type="EMBL" id="PIK35198.1"/>
    </source>
</evidence>
<dbReference type="PANTHER" id="PTHR38681:SF1">
    <property type="entry name" value="RETROVIRUS-RELATED POL POLYPROTEIN FROM TRANSPOSON 412-LIKE PROTEIN"/>
    <property type="match status" value="1"/>
</dbReference>
<evidence type="ECO:0000313" key="3">
    <source>
        <dbReference type="Proteomes" id="UP000230750"/>
    </source>
</evidence>
<keyword evidence="2" id="KW-0418">Kinase</keyword>
<comment type="caution">
    <text evidence="2">The sequence shown here is derived from an EMBL/GenBank/DDBJ whole genome shotgun (WGS) entry which is preliminary data.</text>
</comment>
<dbReference type="SUPFAM" id="SSF53098">
    <property type="entry name" value="Ribonuclease H-like"/>
    <property type="match status" value="1"/>
</dbReference>
<dbReference type="Pfam" id="PF00665">
    <property type="entry name" value="rve"/>
    <property type="match status" value="1"/>
</dbReference>
<dbReference type="GO" id="GO:0015074">
    <property type="term" value="P:DNA integration"/>
    <property type="evidence" value="ECO:0007669"/>
    <property type="project" value="InterPro"/>
</dbReference>
<accession>A0A2G8JHK6</accession>